<dbReference type="Pfam" id="PF02699">
    <property type="entry name" value="YajC"/>
    <property type="match status" value="1"/>
</dbReference>
<keyword evidence="4" id="KW-0813">Transport</keyword>
<dbReference type="PANTHER" id="PTHR33909">
    <property type="entry name" value="SEC TRANSLOCON ACCESSORY COMPLEX SUBUNIT YAJC"/>
    <property type="match status" value="1"/>
</dbReference>
<keyword evidence="8 12" id="KW-1133">Transmembrane helix</keyword>
<keyword evidence="5" id="KW-1003">Cell membrane</keyword>
<evidence type="ECO:0000256" key="7">
    <source>
        <dbReference type="ARBA" id="ARBA00022927"/>
    </source>
</evidence>
<evidence type="ECO:0000313" key="14">
    <source>
        <dbReference type="Proteomes" id="UP000064967"/>
    </source>
</evidence>
<evidence type="ECO:0000256" key="12">
    <source>
        <dbReference type="SAM" id="Phobius"/>
    </source>
</evidence>
<comment type="subcellular location">
    <subcellularLocation>
        <location evidence="1">Cell membrane</location>
        <topology evidence="1">Single-pass membrane protein</topology>
    </subcellularLocation>
</comment>
<dbReference type="AlphaFoldDB" id="A0A0K1Q2E5"/>
<evidence type="ECO:0000256" key="8">
    <source>
        <dbReference type="ARBA" id="ARBA00022989"/>
    </source>
</evidence>
<dbReference type="InterPro" id="IPR003849">
    <property type="entry name" value="Preprotein_translocase_YajC"/>
</dbReference>
<dbReference type="PANTHER" id="PTHR33909:SF1">
    <property type="entry name" value="SEC TRANSLOCON ACCESSORY COMPLEX SUBUNIT YAJC"/>
    <property type="match status" value="1"/>
</dbReference>
<evidence type="ECO:0000256" key="1">
    <source>
        <dbReference type="ARBA" id="ARBA00004162"/>
    </source>
</evidence>
<reference evidence="13 14" key="1">
    <citation type="submission" date="2015-08" db="EMBL/GenBank/DDBJ databases">
        <authorList>
            <person name="Babu N.S."/>
            <person name="Beckwith C.J."/>
            <person name="Beseler K.G."/>
            <person name="Brison A."/>
            <person name="Carone J.V."/>
            <person name="Caskin T.P."/>
            <person name="Diamond M."/>
            <person name="Durham M.E."/>
            <person name="Foxe J.M."/>
            <person name="Go M."/>
            <person name="Henderson B.A."/>
            <person name="Jones I.B."/>
            <person name="McGettigan J.A."/>
            <person name="Micheletti S.J."/>
            <person name="Nasrallah M.E."/>
            <person name="Ortiz D."/>
            <person name="Piller C.R."/>
            <person name="Privatt S.R."/>
            <person name="Schneider S.L."/>
            <person name="Sharp S."/>
            <person name="Smith T.C."/>
            <person name="Stanton J.D."/>
            <person name="Ullery H.E."/>
            <person name="Wilson R.J."/>
            <person name="Serrano M.G."/>
            <person name="Buck G."/>
            <person name="Lee V."/>
            <person name="Wang Y."/>
            <person name="Carvalho R."/>
            <person name="Voegtly L."/>
            <person name="Shi R."/>
            <person name="Duckworth R."/>
            <person name="Johnson A."/>
            <person name="Loviza R."/>
            <person name="Walstead R."/>
            <person name="Shah Z."/>
            <person name="Kiflezghi M."/>
            <person name="Wade K."/>
            <person name="Ball S.L."/>
            <person name="Bradley K.W."/>
            <person name="Asai D.J."/>
            <person name="Bowman C.A."/>
            <person name="Russell D.A."/>
            <person name="Pope W.H."/>
            <person name="Jacobs-Sera D."/>
            <person name="Hendrix R.W."/>
            <person name="Hatfull G.F."/>
        </authorList>
    </citation>
    <scope>NUCLEOTIDE SEQUENCE [LARGE SCALE GENOMIC DNA]</scope>
    <source>
        <strain evidence="13 14">DSM 27648</strain>
    </source>
</reference>
<dbReference type="EMBL" id="CP012333">
    <property type="protein sequence ID" value="AKU99938.1"/>
    <property type="molecule type" value="Genomic_DNA"/>
</dbReference>
<keyword evidence="10 12" id="KW-0472">Membrane</keyword>
<evidence type="ECO:0000256" key="10">
    <source>
        <dbReference type="ARBA" id="ARBA00023136"/>
    </source>
</evidence>
<feature type="region of interest" description="Disordered" evidence="11">
    <location>
        <begin position="11"/>
        <end position="32"/>
    </location>
</feature>
<evidence type="ECO:0000256" key="4">
    <source>
        <dbReference type="ARBA" id="ARBA00022448"/>
    </source>
</evidence>
<evidence type="ECO:0000256" key="2">
    <source>
        <dbReference type="ARBA" id="ARBA00006742"/>
    </source>
</evidence>
<evidence type="ECO:0000313" key="13">
    <source>
        <dbReference type="EMBL" id="AKU99938.1"/>
    </source>
</evidence>
<dbReference type="Proteomes" id="UP000064967">
    <property type="component" value="Chromosome"/>
</dbReference>
<feature type="transmembrane region" description="Helical" evidence="12">
    <location>
        <begin position="34"/>
        <end position="55"/>
    </location>
</feature>
<comment type="similarity">
    <text evidence="2">Belongs to the YajC family.</text>
</comment>
<evidence type="ECO:0000256" key="11">
    <source>
        <dbReference type="SAM" id="MobiDB-lite"/>
    </source>
</evidence>
<sequence length="136" mass="14513">MSLSFFQNVQPKAGTPGVAEPSGPAQGGQAPAPAGSMFTMLLPILILVPFLFLNFRRQKKEQQLRASLKKGDRVVSQSGLIGELIEHDDRIAKVKIAPGTNVQVLTSTLSPFDASPGKSDKDLADLKEAKATADKK</sequence>
<keyword evidence="9" id="KW-0811">Translocation</keyword>
<feature type="compositionally biased region" description="Basic and acidic residues" evidence="11">
    <location>
        <begin position="118"/>
        <end position="136"/>
    </location>
</feature>
<dbReference type="SMART" id="SM01323">
    <property type="entry name" value="YajC"/>
    <property type="match status" value="1"/>
</dbReference>
<feature type="compositionally biased region" description="Low complexity" evidence="11">
    <location>
        <begin position="21"/>
        <end position="32"/>
    </location>
</feature>
<keyword evidence="7" id="KW-0653">Protein transport</keyword>
<dbReference type="RefSeq" id="WP_146651315.1">
    <property type="nucleotide sequence ID" value="NZ_CP012333.1"/>
</dbReference>
<dbReference type="GO" id="GO:0015031">
    <property type="term" value="P:protein transport"/>
    <property type="evidence" value="ECO:0007669"/>
    <property type="project" value="UniProtKB-KW"/>
</dbReference>
<keyword evidence="6 12" id="KW-0812">Transmembrane</keyword>
<dbReference type="OrthoDB" id="9811406at2"/>
<organism evidence="13 14">
    <name type="scientific">Labilithrix luteola</name>
    <dbReference type="NCBI Taxonomy" id="1391654"/>
    <lineage>
        <taxon>Bacteria</taxon>
        <taxon>Pseudomonadati</taxon>
        <taxon>Myxococcota</taxon>
        <taxon>Polyangia</taxon>
        <taxon>Polyangiales</taxon>
        <taxon>Labilitrichaceae</taxon>
        <taxon>Labilithrix</taxon>
    </lineage>
</organism>
<evidence type="ECO:0000256" key="9">
    <source>
        <dbReference type="ARBA" id="ARBA00023010"/>
    </source>
</evidence>
<dbReference type="NCBIfam" id="TIGR00739">
    <property type="entry name" value="yajC"/>
    <property type="match status" value="1"/>
</dbReference>
<gene>
    <name evidence="13" type="ORF">AKJ09_06602</name>
</gene>
<evidence type="ECO:0000256" key="6">
    <source>
        <dbReference type="ARBA" id="ARBA00022692"/>
    </source>
</evidence>
<dbReference type="GO" id="GO:0005886">
    <property type="term" value="C:plasma membrane"/>
    <property type="evidence" value="ECO:0007669"/>
    <property type="project" value="UniProtKB-SubCell"/>
</dbReference>
<accession>A0A0K1Q2E5</accession>
<dbReference type="KEGG" id="llu:AKJ09_06602"/>
<evidence type="ECO:0000256" key="3">
    <source>
        <dbReference type="ARBA" id="ARBA00014962"/>
    </source>
</evidence>
<keyword evidence="14" id="KW-1185">Reference proteome</keyword>
<proteinExistence type="inferred from homology"/>
<protein>
    <recommendedName>
        <fullName evidence="3">Sec translocon accessory complex subunit YajC</fullName>
    </recommendedName>
</protein>
<evidence type="ECO:0000256" key="5">
    <source>
        <dbReference type="ARBA" id="ARBA00022475"/>
    </source>
</evidence>
<name>A0A0K1Q2E5_9BACT</name>
<feature type="region of interest" description="Disordered" evidence="11">
    <location>
        <begin position="109"/>
        <end position="136"/>
    </location>
</feature>
<dbReference type="STRING" id="1391654.AKJ09_06602"/>